<evidence type="ECO:0000313" key="2">
    <source>
        <dbReference type="EMBL" id="SZD73898.1"/>
    </source>
</evidence>
<sequence>MKIKYIVLIVIVVAVSFIDYSYYQSNKNNDKYMEYEKQAQNDIKNNKKKYYHFGFVPMNKQNDLYDVLNKNNVQIINMDYAAIPELVHYNDVILSSIK</sequence>
<accession>A0A383U343</accession>
<protein>
    <submittedName>
        <fullName evidence="2">Uncharacterized protein</fullName>
    </submittedName>
</protein>
<dbReference type="AlphaFoldDB" id="A0A383U343"/>
<keyword evidence="1" id="KW-0812">Transmembrane</keyword>
<proteinExistence type="predicted"/>
<feature type="transmembrane region" description="Helical" evidence="1">
    <location>
        <begin position="6"/>
        <end position="23"/>
    </location>
</feature>
<keyword evidence="1" id="KW-0472">Membrane</keyword>
<keyword evidence="3" id="KW-1185">Reference proteome</keyword>
<reference evidence="2 3" key="1">
    <citation type="submission" date="2018-09" db="EMBL/GenBank/DDBJ databases">
        <authorList>
            <consortium name="Pathogen Informatics"/>
        </authorList>
    </citation>
    <scope>NUCLEOTIDE SEQUENCE [LARGE SCALE GENOMIC DNA]</scope>
    <source>
        <strain evidence="2 3">OH-22767</strain>
    </source>
</reference>
<dbReference type="EMBL" id="UNSC01000007">
    <property type="protein sequence ID" value="SZD73898.1"/>
    <property type="molecule type" value="Genomic_DNA"/>
</dbReference>
<gene>
    <name evidence="2" type="ORF">SAMEA104719789_01351</name>
</gene>
<name>A0A383U343_9FLAO</name>
<organism evidence="2 3">
    <name type="scientific">Candidatus Ornithobacterium hominis</name>
    <dbReference type="NCBI Taxonomy" id="2497989"/>
    <lineage>
        <taxon>Bacteria</taxon>
        <taxon>Pseudomonadati</taxon>
        <taxon>Bacteroidota</taxon>
        <taxon>Flavobacteriia</taxon>
        <taxon>Flavobacteriales</taxon>
        <taxon>Weeksellaceae</taxon>
        <taxon>Ornithobacterium</taxon>
    </lineage>
</organism>
<dbReference type="Proteomes" id="UP000262142">
    <property type="component" value="Unassembled WGS sequence"/>
</dbReference>
<keyword evidence="1" id="KW-1133">Transmembrane helix</keyword>
<dbReference type="RefSeq" id="WP_119059588.1">
    <property type="nucleotide sequence ID" value="NZ_OX579588.1"/>
</dbReference>
<evidence type="ECO:0000256" key="1">
    <source>
        <dbReference type="SAM" id="Phobius"/>
    </source>
</evidence>
<evidence type="ECO:0000313" key="3">
    <source>
        <dbReference type="Proteomes" id="UP000262142"/>
    </source>
</evidence>